<protein>
    <submittedName>
        <fullName evidence="2">Uncharacterized protein</fullName>
    </submittedName>
</protein>
<dbReference type="AlphaFoldDB" id="A0A9D4Z9R1"/>
<feature type="region of interest" description="Disordered" evidence="1">
    <location>
        <begin position="1"/>
        <end position="27"/>
    </location>
</feature>
<reference evidence="2" key="1">
    <citation type="submission" date="2021-01" db="EMBL/GenBank/DDBJ databases">
        <title>Adiantum capillus-veneris genome.</title>
        <authorList>
            <person name="Fang Y."/>
            <person name="Liao Q."/>
        </authorList>
    </citation>
    <scope>NUCLEOTIDE SEQUENCE</scope>
    <source>
        <strain evidence="2">H3</strain>
        <tissue evidence="2">Leaf</tissue>
    </source>
</reference>
<evidence type="ECO:0000313" key="3">
    <source>
        <dbReference type="Proteomes" id="UP000886520"/>
    </source>
</evidence>
<gene>
    <name evidence="2" type="ORF">GOP47_0017991</name>
</gene>
<organism evidence="2 3">
    <name type="scientific">Adiantum capillus-veneris</name>
    <name type="common">Maidenhair fern</name>
    <dbReference type="NCBI Taxonomy" id="13818"/>
    <lineage>
        <taxon>Eukaryota</taxon>
        <taxon>Viridiplantae</taxon>
        <taxon>Streptophyta</taxon>
        <taxon>Embryophyta</taxon>
        <taxon>Tracheophyta</taxon>
        <taxon>Polypodiopsida</taxon>
        <taxon>Polypodiidae</taxon>
        <taxon>Polypodiales</taxon>
        <taxon>Pteridineae</taxon>
        <taxon>Pteridaceae</taxon>
        <taxon>Vittarioideae</taxon>
        <taxon>Adiantum</taxon>
    </lineage>
</organism>
<name>A0A9D4Z9R1_ADICA</name>
<proteinExistence type="predicted"/>
<evidence type="ECO:0000256" key="1">
    <source>
        <dbReference type="SAM" id="MobiDB-lite"/>
    </source>
</evidence>
<accession>A0A9D4Z9R1</accession>
<keyword evidence="3" id="KW-1185">Reference proteome</keyword>
<sequence length="135" mass="14641">MSNTTGALWPPSKGSGMTGDVCGRQSSSHPIESKIVMIDKYARCSARSLGLHQPIQSSIWKRYPQRHGEDKGAVEIAKQKAVHQQSARGGLVTVEDWATPIAFILTMTLRIAFPNATLDGLVKTKPTLSSPRLGE</sequence>
<dbReference type="Proteomes" id="UP000886520">
    <property type="component" value="Chromosome 17"/>
</dbReference>
<comment type="caution">
    <text evidence="2">The sequence shown here is derived from an EMBL/GenBank/DDBJ whole genome shotgun (WGS) entry which is preliminary data.</text>
</comment>
<evidence type="ECO:0000313" key="2">
    <source>
        <dbReference type="EMBL" id="KAI5067463.1"/>
    </source>
</evidence>
<dbReference type="EMBL" id="JABFUD020000017">
    <property type="protein sequence ID" value="KAI5067463.1"/>
    <property type="molecule type" value="Genomic_DNA"/>
</dbReference>